<evidence type="ECO:0000259" key="12">
    <source>
        <dbReference type="SMART" id="SM01097"/>
    </source>
</evidence>
<dbReference type="NCBIfam" id="NF009475">
    <property type="entry name" value="PRK12838.1"/>
    <property type="match status" value="1"/>
</dbReference>
<evidence type="ECO:0000256" key="10">
    <source>
        <dbReference type="ARBA" id="ARBA00049285"/>
    </source>
</evidence>
<feature type="binding site" evidence="11">
    <location>
        <position position="287"/>
    </location>
    <ligand>
        <name>L-glutamine</name>
        <dbReference type="ChEBI" id="CHEBI:58359"/>
    </ligand>
</feature>
<keyword evidence="11" id="KW-0028">Amino-acid biosynthesis</keyword>
<dbReference type="InterPro" id="IPR017926">
    <property type="entry name" value="GATASE"/>
</dbReference>
<feature type="active site" description="Nucleophile" evidence="11">
    <location>
        <position position="245"/>
    </location>
</feature>
<dbReference type="InterPro" id="IPR006274">
    <property type="entry name" value="CarbamoylP_synth_ssu"/>
</dbReference>
<dbReference type="PROSITE" id="PS51273">
    <property type="entry name" value="GATASE_TYPE_1"/>
    <property type="match status" value="1"/>
</dbReference>
<dbReference type="SUPFAM" id="SSF52021">
    <property type="entry name" value="Carbamoyl phosphate synthetase, small subunit N-terminal domain"/>
    <property type="match status" value="1"/>
</dbReference>
<dbReference type="InterPro" id="IPR050472">
    <property type="entry name" value="Anth_synth/Amidotransfase"/>
</dbReference>
<dbReference type="STRING" id="426128.SAMN05660297_01354"/>
<dbReference type="UniPathway" id="UPA00070">
    <property type="reaction ID" value="UER00115"/>
</dbReference>
<dbReference type="SMART" id="SM01097">
    <property type="entry name" value="CPSase_sm_chain"/>
    <property type="match status" value="1"/>
</dbReference>
<proteinExistence type="inferred from homology"/>
<dbReference type="AlphaFoldDB" id="A0A1I0BPN2"/>
<evidence type="ECO:0000256" key="6">
    <source>
        <dbReference type="ARBA" id="ARBA00022840"/>
    </source>
</evidence>
<feature type="domain" description="Carbamoyl-phosphate synthase small subunit N-terminal" evidence="12">
    <location>
        <begin position="1"/>
        <end position="131"/>
    </location>
</feature>
<organism evidence="13 14">
    <name type="scientific">Natronincola peptidivorans</name>
    <dbReference type="NCBI Taxonomy" id="426128"/>
    <lineage>
        <taxon>Bacteria</taxon>
        <taxon>Bacillati</taxon>
        <taxon>Bacillota</taxon>
        <taxon>Clostridia</taxon>
        <taxon>Peptostreptococcales</taxon>
        <taxon>Natronincolaceae</taxon>
        <taxon>Natronincola</taxon>
    </lineage>
</organism>
<dbReference type="RefSeq" id="WP_090441224.1">
    <property type="nucleotide sequence ID" value="NZ_FOHU01000004.1"/>
</dbReference>
<dbReference type="GO" id="GO:0006541">
    <property type="term" value="P:glutamine metabolic process"/>
    <property type="evidence" value="ECO:0007669"/>
    <property type="project" value="InterPro"/>
</dbReference>
<dbReference type="OrthoDB" id="9804328at2"/>
<comment type="catalytic activity">
    <reaction evidence="9 11">
        <text>hydrogencarbonate + L-glutamine + 2 ATP + H2O = carbamoyl phosphate + L-glutamate + 2 ADP + phosphate + 2 H(+)</text>
        <dbReference type="Rhea" id="RHEA:18633"/>
        <dbReference type="ChEBI" id="CHEBI:15377"/>
        <dbReference type="ChEBI" id="CHEBI:15378"/>
        <dbReference type="ChEBI" id="CHEBI:17544"/>
        <dbReference type="ChEBI" id="CHEBI:29985"/>
        <dbReference type="ChEBI" id="CHEBI:30616"/>
        <dbReference type="ChEBI" id="CHEBI:43474"/>
        <dbReference type="ChEBI" id="CHEBI:58228"/>
        <dbReference type="ChEBI" id="CHEBI:58359"/>
        <dbReference type="ChEBI" id="CHEBI:456216"/>
        <dbReference type="EC" id="6.3.5.5"/>
    </reaction>
</comment>
<dbReference type="GO" id="GO:0004088">
    <property type="term" value="F:carbamoyl-phosphate synthase (glutamine-hydrolyzing) activity"/>
    <property type="evidence" value="ECO:0007669"/>
    <property type="project" value="UniProtKB-UniRule"/>
</dbReference>
<evidence type="ECO:0000256" key="8">
    <source>
        <dbReference type="ARBA" id="ARBA00022975"/>
    </source>
</evidence>
<evidence type="ECO:0000256" key="2">
    <source>
        <dbReference type="ARBA" id="ARBA00005077"/>
    </source>
</evidence>
<evidence type="ECO:0000256" key="1">
    <source>
        <dbReference type="ARBA" id="ARBA00004812"/>
    </source>
</evidence>
<evidence type="ECO:0000256" key="5">
    <source>
        <dbReference type="ARBA" id="ARBA00022741"/>
    </source>
</evidence>
<dbReference type="InterPro" id="IPR036480">
    <property type="entry name" value="CarbP_synth_ssu_N_sf"/>
</dbReference>
<dbReference type="GO" id="GO:0004359">
    <property type="term" value="F:glutaminase activity"/>
    <property type="evidence" value="ECO:0007669"/>
    <property type="project" value="RHEA"/>
</dbReference>
<comment type="pathway">
    <text evidence="1 11">Pyrimidine metabolism; UMP biosynthesis via de novo pathway; (S)-dihydroorotate from bicarbonate: step 1/3.</text>
</comment>
<feature type="binding site" evidence="11">
    <location>
        <position position="249"/>
    </location>
    <ligand>
        <name>L-glutamine</name>
        <dbReference type="ChEBI" id="CHEBI:58359"/>
    </ligand>
</feature>
<comment type="catalytic activity">
    <reaction evidence="10 11">
        <text>L-glutamine + H2O = L-glutamate + NH4(+)</text>
        <dbReference type="Rhea" id="RHEA:15889"/>
        <dbReference type="ChEBI" id="CHEBI:15377"/>
        <dbReference type="ChEBI" id="CHEBI:28938"/>
        <dbReference type="ChEBI" id="CHEBI:29985"/>
        <dbReference type="ChEBI" id="CHEBI:58359"/>
    </reaction>
</comment>
<dbReference type="Pfam" id="PF00117">
    <property type="entry name" value="GATase"/>
    <property type="match status" value="1"/>
</dbReference>
<dbReference type="PANTHER" id="PTHR43418:SF7">
    <property type="entry name" value="CARBAMOYL-PHOSPHATE SYNTHASE SMALL CHAIN"/>
    <property type="match status" value="1"/>
</dbReference>
<feature type="active site" evidence="11">
    <location>
        <position position="331"/>
    </location>
</feature>
<dbReference type="GO" id="GO:0044205">
    <property type="term" value="P:'de novo' UMP biosynthetic process"/>
    <property type="evidence" value="ECO:0007669"/>
    <property type="project" value="UniProtKB-UniRule"/>
</dbReference>
<reference evidence="13 14" key="1">
    <citation type="submission" date="2016-10" db="EMBL/GenBank/DDBJ databases">
        <authorList>
            <person name="de Groot N.N."/>
        </authorList>
    </citation>
    <scope>NUCLEOTIDE SEQUENCE [LARGE SCALE GENOMIC DNA]</scope>
    <source>
        <strain evidence="13 14">DSM 18979</strain>
    </source>
</reference>
<keyword evidence="11" id="KW-0055">Arginine biosynthesis</keyword>
<dbReference type="SUPFAM" id="SSF52317">
    <property type="entry name" value="Class I glutamine amidotransferase-like"/>
    <property type="match status" value="1"/>
</dbReference>
<keyword evidence="8 11" id="KW-0665">Pyrimidine biosynthesis</keyword>
<keyword evidence="5 11" id="KW-0547">Nucleotide-binding</keyword>
<evidence type="ECO:0000313" key="14">
    <source>
        <dbReference type="Proteomes" id="UP000199568"/>
    </source>
</evidence>
<dbReference type="HAMAP" id="MF_01209">
    <property type="entry name" value="CPSase_S_chain"/>
    <property type="match status" value="1"/>
</dbReference>
<gene>
    <name evidence="11" type="primary">carA</name>
    <name evidence="13" type="ORF">SAMN05660297_01354</name>
</gene>
<feature type="binding site" evidence="11">
    <location>
        <position position="45"/>
    </location>
    <ligand>
        <name>L-glutamine</name>
        <dbReference type="ChEBI" id="CHEBI:58359"/>
    </ligand>
</feature>
<evidence type="ECO:0000256" key="4">
    <source>
        <dbReference type="ARBA" id="ARBA00022598"/>
    </source>
</evidence>
<dbReference type="Gene3D" id="3.50.30.20">
    <property type="entry name" value="Carbamoyl-phosphate synthase small subunit, N-terminal domain"/>
    <property type="match status" value="1"/>
</dbReference>
<keyword evidence="7 11" id="KW-0315">Glutamine amidotransferase</keyword>
<comment type="subunit">
    <text evidence="11">Composed of two chains; the small (or glutamine) chain promotes the hydrolysis of glutamine to ammonia, which is used by the large (or ammonia) chain to synthesize carbamoyl phosphate. Tetramer of heterodimers (alpha,beta)4.</text>
</comment>
<dbReference type="Pfam" id="PF00988">
    <property type="entry name" value="CPSase_sm_chain"/>
    <property type="match status" value="1"/>
</dbReference>
<feature type="binding site" evidence="11">
    <location>
        <position position="218"/>
    </location>
    <ligand>
        <name>L-glutamine</name>
        <dbReference type="ChEBI" id="CHEBI:58359"/>
    </ligand>
</feature>
<comment type="pathway">
    <text evidence="2 11">Amino-acid biosynthesis; L-arginine biosynthesis; carbamoyl phosphate from bicarbonate: step 1/1.</text>
</comment>
<dbReference type="PRINTS" id="PR00096">
    <property type="entry name" value="GATASE"/>
</dbReference>
<dbReference type="Proteomes" id="UP000199568">
    <property type="component" value="Unassembled WGS sequence"/>
</dbReference>
<comment type="function">
    <text evidence="11">Small subunit of the glutamine-dependent carbamoyl phosphate synthetase (CPSase). CPSase catalyzes the formation of carbamoyl phosphate from the ammonia moiety of glutamine, carbonate, and phosphate donated by ATP, constituting the first step of 2 biosynthetic pathways, one leading to arginine and/or urea and the other to pyrimidine nucleotides. The small subunit (glutamine amidotransferase) binds and cleaves glutamine to supply the large subunit with the substrate ammonia.</text>
</comment>
<dbReference type="FunFam" id="3.50.30.20:FF:000001">
    <property type="entry name" value="Carbamoyl-phosphate synthase small chain"/>
    <property type="match status" value="1"/>
</dbReference>
<dbReference type="PRINTS" id="PR00097">
    <property type="entry name" value="ANTSNTHASEII"/>
</dbReference>
<dbReference type="EMBL" id="FOHU01000004">
    <property type="protein sequence ID" value="SET08633.1"/>
    <property type="molecule type" value="Genomic_DNA"/>
</dbReference>
<keyword evidence="6 11" id="KW-0067">ATP-binding</keyword>
<dbReference type="GO" id="GO:0005524">
    <property type="term" value="F:ATP binding"/>
    <property type="evidence" value="ECO:0007669"/>
    <property type="project" value="UniProtKB-UniRule"/>
</dbReference>
<feature type="region of interest" description="CPSase" evidence="11">
    <location>
        <begin position="1"/>
        <end position="169"/>
    </location>
</feature>
<sequence>MKAKLVLENGSIFEGKAFGHIQETVGEVVFNTGMTGYQEILTDPSYYGQMVVMTYPLIGNYGINLEDIESSSPKVKALIVREKASHPSNWRCEMDLEGYLKEMKIMGFGGIDTRALTKILRNHGTMKGIIVVEEPSQEEMKRKMAAFHNHDAVQRVTTKHPYIIEGTGKHIAIIDYGIKENILRSFRKRNCSMTIFPAHVKAKDILKVNPDGVFLSNGPGDPKVLAEAIETIKQLIGKKPILGICLGHQLLAHSLGGDTERLKFGHRGCNHPVKDLMKKKVFITSQNHGYVVKKESLPENVDITHVNLNDDTVEGMQHKELPIFSVQFHPEASPGPQDTAYIFDRFMELLEGGYKCQEIIQ</sequence>
<name>A0A1I0BPN2_9FIRM</name>
<dbReference type="InterPro" id="IPR002474">
    <property type="entry name" value="CarbamoylP_synth_ssu_N"/>
</dbReference>
<dbReference type="PRINTS" id="PR00099">
    <property type="entry name" value="CPSGATASE"/>
</dbReference>
<evidence type="ECO:0000256" key="7">
    <source>
        <dbReference type="ARBA" id="ARBA00022962"/>
    </source>
</evidence>
<dbReference type="Gene3D" id="3.40.50.880">
    <property type="match status" value="1"/>
</dbReference>
<evidence type="ECO:0000313" key="13">
    <source>
        <dbReference type="EMBL" id="SET08633.1"/>
    </source>
</evidence>
<evidence type="ECO:0000256" key="3">
    <source>
        <dbReference type="ARBA" id="ARBA00007800"/>
    </source>
</evidence>
<feature type="binding site" evidence="11">
    <location>
        <position position="220"/>
    </location>
    <ligand>
        <name>L-glutamine</name>
        <dbReference type="ChEBI" id="CHEBI:58359"/>
    </ligand>
</feature>
<dbReference type="GO" id="GO:0006526">
    <property type="term" value="P:L-arginine biosynthetic process"/>
    <property type="evidence" value="ECO:0007669"/>
    <property type="project" value="UniProtKB-UniRule"/>
</dbReference>
<dbReference type="PANTHER" id="PTHR43418">
    <property type="entry name" value="MULTIFUNCTIONAL TRYPTOPHAN BIOSYNTHESIS PROTEIN-RELATED"/>
    <property type="match status" value="1"/>
</dbReference>
<dbReference type="InterPro" id="IPR029062">
    <property type="entry name" value="Class_I_gatase-like"/>
</dbReference>
<accession>A0A1I0BPN2</accession>
<dbReference type="InterPro" id="IPR035686">
    <property type="entry name" value="CPSase_GATase1"/>
</dbReference>
<dbReference type="UniPathway" id="UPA00068">
    <property type="reaction ID" value="UER00171"/>
</dbReference>
<evidence type="ECO:0000256" key="9">
    <source>
        <dbReference type="ARBA" id="ARBA00048816"/>
    </source>
</evidence>
<evidence type="ECO:0000256" key="11">
    <source>
        <dbReference type="HAMAP-Rule" id="MF_01209"/>
    </source>
</evidence>
<feature type="binding site" evidence="11">
    <location>
        <position position="290"/>
    </location>
    <ligand>
        <name>L-glutamine</name>
        <dbReference type="ChEBI" id="CHEBI:58359"/>
    </ligand>
</feature>
<keyword evidence="4 11" id="KW-0436">Ligase</keyword>
<dbReference type="NCBIfam" id="TIGR01368">
    <property type="entry name" value="CPSaseIIsmall"/>
    <property type="match status" value="1"/>
</dbReference>
<keyword evidence="14" id="KW-1185">Reference proteome</keyword>
<comment type="similarity">
    <text evidence="3 11">Belongs to the CarA family.</text>
</comment>
<dbReference type="EC" id="6.3.5.5" evidence="11"/>
<feature type="binding site" evidence="11">
    <location>
        <position position="246"/>
    </location>
    <ligand>
        <name>L-glutamine</name>
        <dbReference type="ChEBI" id="CHEBI:58359"/>
    </ligand>
</feature>
<dbReference type="CDD" id="cd01744">
    <property type="entry name" value="GATase1_CPSase"/>
    <property type="match status" value="1"/>
</dbReference>
<dbReference type="GO" id="GO:0006207">
    <property type="term" value="P:'de novo' pyrimidine nucleobase biosynthetic process"/>
    <property type="evidence" value="ECO:0007669"/>
    <property type="project" value="InterPro"/>
</dbReference>
<protein>
    <recommendedName>
        <fullName evidence="11">Carbamoyl phosphate synthase small chain</fullName>
        <ecNumber evidence="11">6.3.5.5</ecNumber>
    </recommendedName>
    <alternativeName>
        <fullName evidence="11">Carbamoyl phosphate synthetase glutamine chain</fullName>
    </alternativeName>
</protein>
<feature type="binding site" evidence="11">
    <location>
        <position position="289"/>
    </location>
    <ligand>
        <name>L-glutamine</name>
        <dbReference type="ChEBI" id="CHEBI:58359"/>
    </ligand>
</feature>
<feature type="active site" evidence="11">
    <location>
        <position position="329"/>
    </location>
</feature>